<keyword evidence="2" id="KW-1185">Reference proteome</keyword>
<sequence length="105" mass="12780">KYGSSTSNQRIEAWWSYLRKYKSQFWIELFTKIEEASEWYYSNSVDYECLIYIFMPLLKVEISEFKQEWNSYKIRFNNNSKCPAGCPDDNYFLPELNNTQNYGFK</sequence>
<feature type="non-terminal residue" evidence="1">
    <location>
        <position position="105"/>
    </location>
</feature>
<name>A0ACA9MJU1_9GLOM</name>
<evidence type="ECO:0000313" key="2">
    <source>
        <dbReference type="Proteomes" id="UP000789860"/>
    </source>
</evidence>
<accession>A0ACA9MJU1</accession>
<proteinExistence type="predicted"/>
<reference evidence="1" key="1">
    <citation type="submission" date="2021-06" db="EMBL/GenBank/DDBJ databases">
        <authorList>
            <person name="Kallberg Y."/>
            <person name="Tangrot J."/>
            <person name="Rosling A."/>
        </authorList>
    </citation>
    <scope>NUCLEOTIDE SEQUENCE</scope>
    <source>
        <strain evidence="1">AU212A</strain>
    </source>
</reference>
<feature type="non-terminal residue" evidence="1">
    <location>
        <position position="1"/>
    </location>
</feature>
<gene>
    <name evidence="1" type="ORF">SCALOS_LOCUS6585</name>
</gene>
<evidence type="ECO:0000313" key="1">
    <source>
        <dbReference type="EMBL" id="CAG8591246.1"/>
    </source>
</evidence>
<protein>
    <submittedName>
        <fullName evidence="1">2633_t:CDS:1</fullName>
    </submittedName>
</protein>
<dbReference type="Proteomes" id="UP000789860">
    <property type="component" value="Unassembled WGS sequence"/>
</dbReference>
<comment type="caution">
    <text evidence="1">The sequence shown here is derived from an EMBL/GenBank/DDBJ whole genome shotgun (WGS) entry which is preliminary data.</text>
</comment>
<organism evidence="1 2">
    <name type="scientific">Scutellospora calospora</name>
    <dbReference type="NCBI Taxonomy" id="85575"/>
    <lineage>
        <taxon>Eukaryota</taxon>
        <taxon>Fungi</taxon>
        <taxon>Fungi incertae sedis</taxon>
        <taxon>Mucoromycota</taxon>
        <taxon>Glomeromycotina</taxon>
        <taxon>Glomeromycetes</taxon>
        <taxon>Diversisporales</taxon>
        <taxon>Gigasporaceae</taxon>
        <taxon>Scutellospora</taxon>
    </lineage>
</organism>
<dbReference type="EMBL" id="CAJVPM010012892">
    <property type="protein sequence ID" value="CAG8591246.1"/>
    <property type="molecule type" value="Genomic_DNA"/>
</dbReference>